<evidence type="ECO:0000313" key="2">
    <source>
        <dbReference type="Proteomes" id="UP001066276"/>
    </source>
</evidence>
<accession>A0AAV7NGJ6</accession>
<dbReference type="Proteomes" id="UP001066276">
    <property type="component" value="Chromosome 8"/>
</dbReference>
<protein>
    <submittedName>
        <fullName evidence="1">Uncharacterized protein</fullName>
    </submittedName>
</protein>
<dbReference type="EMBL" id="JANPWB010000012">
    <property type="protein sequence ID" value="KAJ1115111.1"/>
    <property type="molecule type" value="Genomic_DNA"/>
</dbReference>
<comment type="caution">
    <text evidence="1">The sequence shown here is derived from an EMBL/GenBank/DDBJ whole genome shotgun (WGS) entry which is preliminary data.</text>
</comment>
<keyword evidence="2" id="KW-1185">Reference proteome</keyword>
<name>A0AAV7NGJ6_PLEWA</name>
<organism evidence="1 2">
    <name type="scientific">Pleurodeles waltl</name>
    <name type="common">Iberian ribbed newt</name>
    <dbReference type="NCBI Taxonomy" id="8319"/>
    <lineage>
        <taxon>Eukaryota</taxon>
        <taxon>Metazoa</taxon>
        <taxon>Chordata</taxon>
        <taxon>Craniata</taxon>
        <taxon>Vertebrata</taxon>
        <taxon>Euteleostomi</taxon>
        <taxon>Amphibia</taxon>
        <taxon>Batrachia</taxon>
        <taxon>Caudata</taxon>
        <taxon>Salamandroidea</taxon>
        <taxon>Salamandridae</taxon>
        <taxon>Pleurodelinae</taxon>
        <taxon>Pleurodeles</taxon>
    </lineage>
</organism>
<gene>
    <name evidence="1" type="ORF">NDU88_003337</name>
</gene>
<evidence type="ECO:0000313" key="1">
    <source>
        <dbReference type="EMBL" id="KAJ1115111.1"/>
    </source>
</evidence>
<reference evidence="1" key="1">
    <citation type="journal article" date="2022" name="bioRxiv">
        <title>Sequencing and chromosome-scale assembly of the giantPleurodeles waltlgenome.</title>
        <authorList>
            <person name="Brown T."/>
            <person name="Elewa A."/>
            <person name="Iarovenko S."/>
            <person name="Subramanian E."/>
            <person name="Araus A.J."/>
            <person name="Petzold A."/>
            <person name="Susuki M."/>
            <person name="Suzuki K.-i.T."/>
            <person name="Hayashi T."/>
            <person name="Toyoda A."/>
            <person name="Oliveira C."/>
            <person name="Osipova E."/>
            <person name="Leigh N.D."/>
            <person name="Simon A."/>
            <person name="Yun M.H."/>
        </authorList>
    </citation>
    <scope>NUCLEOTIDE SEQUENCE</scope>
    <source>
        <strain evidence="1">20211129_DDA</strain>
        <tissue evidence="1">Liver</tissue>
    </source>
</reference>
<dbReference type="AlphaFoldDB" id="A0AAV7NGJ6"/>
<sequence>MKVKLKLSKPPPQELSEALHALPKAPDASIALPHLGATLHAHSNQFEKILQAILDAKTSYENKIDLVSQDVTLLRADHRELTDRVKETKSSFSTMRPTVRELQTLMKQLSAEVATMHFRKETTQYSVNAFVVLRDQHESDSGSDAGPQQT</sequence>
<proteinExistence type="predicted"/>